<dbReference type="STRING" id="98765.A0A2R6P022"/>
<proteinExistence type="predicted"/>
<dbReference type="PANTHER" id="PTHR37842">
    <property type="match status" value="1"/>
</dbReference>
<dbReference type="Proteomes" id="UP000186601">
    <property type="component" value="Unassembled WGS sequence"/>
</dbReference>
<gene>
    <name evidence="3" type="ORF">PHLCEN_2v6250</name>
</gene>
<comment type="caution">
    <text evidence="3">The sequence shown here is derived from an EMBL/GenBank/DDBJ whole genome shotgun (WGS) entry which is preliminary data.</text>
</comment>
<dbReference type="Gene3D" id="1.20.58.2150">
    <property type="match status" value="1"/>
</dbReference>
<name>A0A2R6P022_9APHY</name>
<dbReference type="InterPro" id="IPR042301">
    <property type="entry name" value="GH115_sf"/>
</dbReference>
<accession>A0A2R6P022</accession>
<evidence type="ECO:0000256" key="1">
    <source>
        <dbReference type="ARBA" id="ARBA00022801"/>
    </source>
</evidence>
<dbReference type="OrthoDB" id="4849794at2759"/>
<dbReference type="EMBL" id="MLYV02000606">
    <property type="protein sequence ID" value="PSR81819.1"/>
    <property type="molecule type" value="Genomic_DNA"/>
</dbReference>
<protein>
    <submittedName>
        <fullName evidence="3">Uncharacterized protein</fullName>
    </submittedName>
</protein>
<evidence type="ECO:0000256" key="2">
    <source>
        <dbReference type="SAM" id="SignalP"/>
    </source>
</evidence>
<dbReference type="InterPro" id="IPR031924">
    <property type="entry name" value="GH115"/>
</dbReference>
<feature type="signal peptide" evidence="2">
    <location>
        <begin position="1"/>
        <end position="19"/>
    </location>
</feature>
<sequence length="521" mass="58878">MLSFWQWAIFLGLITFGSGVHCIGQQTCVAFQSSSSTFPIVTKGQGTPVFLSADEWPGVQRAATDFVSDIQQVTGVKSSLSNVTVTGSTVSKKASSVIIVGTLGKSSLVDQVVSHAKLDVSSVEGQWEAFFAKQVKNPLPGIDSAYVIIGADKRGTIYGLYDHSEQFGVSPWYWWADVPTTKHSELHVTASGCSHGSPSVKYRGIFLNDEQPSLQNWAMEKFTNGTGAPLTGSPFNHFFYTKLCVHVVRFKQNAIITTYFVYRFELLLRMKANYLWPAIWSSAFDIDDPENQPLGDWWGIVMGTSHQEPMMRGTPIEWDLFGSGPWDYGVNAQNIYNYWVYGAERAKPYESIFTMGMRDKEVEGYYDDGMRVPDDITLLWTDDNFGNIRRFPVISERNRTGGAGVYYHVGDPRDFKWITTFEQMSLAIDRNADRIWIVNVGDLKPYEMDTEFFIAYGWDASIWTPENLNSFVTSWAQREFDLPSQQSLQVSNIIAGLTRFNARRKPELLNSTTYSLTNYRE</sequence>
<dbReference type="Gene3D" id="3.20.20.520">
    <property type="entry name" value="Glycosyl hydrolase family 115"/>
    <property type="match status" value="2"/>
</dbReference>
<evidence type="ECO:0000313" key="4">
    <source>
        <dbReference type="Proteomes" id="UP000186601"/>
    </source>
</evidence>
<keyword evidence="4" id="KW-1185">Reference proteome</keyword>
<dbReference type="PANTHER" id="PTHR37842:SF2">
    <property type="entry name" value="GYLCOSYL HYDROLASE 115 C-TERMINAL DOMAIN-CONTAINING PROTEIN"/>
    <property type="match status" value="1"/>
</dbReference>
<dbReference type="GO" id="GO:0016787">
    <property type="term" value="F:hydrolase activity"/>
    <property type="evidence" value="ECO:0007669"/>
    <property type="project" value="UniProtKB-KW"/>
</dbReference>
<feature type="chain" id="PRO_5015319680" evidence="2">
    <location>
        <begin position="20"/>
        <end position="521"/>
    </location>
</feature>
<dbReference type="AlphaFoldDB" id="A0A2R6P022"/>
<organism evidence="3 4">
    <name type="scientific">Hermanssonia centrifuga</name>
    <dbReference type="NCBI Taxonomy" id="98765"/>
    <lineage>
        <taxon>Eukaryota</taxon>
        <taxon>Fungi</taxon>
        <taxon>Dikarya</taxon>
        <taxon>Basidiomycota</taxon>
        <taxon>Agaricomycotina</taxon>
        <taxon>Agaricomycetes</taxon>
        <taxon>Polyporales</taxon>
        <taxon>Meruliaceae</taxon>
        <taxon>Hermanssonia</taxon>
    </lineage>
</organism>
<dbReference type="Gene3D" id="3.30.379.10">
    <property type="entry name" value="Chitobiase/beta-hexosaminidase domain 2-like"/>
    <property type="match status" value="1"/>
</dbReference>
<keyword evidence="2" id="KW-0732">Signal</keyword>
<dbReference type="SUPFAM" id="SSF55545">
    <property type="entry name" value="beta-N-acetylhexosaminidase-like domain"/>
    <property type="match status" value="1"/>
</dbReference>
<keyword evidence="1" id="KW-0378">Hydrolase</keyword>
<reference evidence="3 4" key="1">
    <citation type="submission" date="2018-02" db="EMBL/GenBank/DDBJ databases">
        <title>Genome sequence of the basidiomycete white-rot fungus Phlebia centrifuga.</title>
        <authorList>
            <person name="Granchi Z."/>
            <person name="Peng M."/>
            <person name="de Vries R.P."/>
            <person name="Hilden K."/>
            <person name="Makela M.R."/>
            <person name="Grigoriev I."/>
            <person name="Riley R."/>
        </authorList>
    </citation>
    <scope>NUCLEOTIDE SEQUENCE [LARGE SCALE GENOMIC DNA]</scope>
    <source>
        <strain evidence="3 4">FBCC195</strain>
    </source>
</reference>
<dbReference type="Pfam" id="PF15979">
    <property type="entry name" value="Glyco_hydro_115"/>
    <property type="match status" value="3"/>
</dbReference>
<evidence type="ECO:0000313" key="3">
    <source>
        <dbReference type="EMBL" id="PSR81819.1"/>
    </source>
</evidence>
<dbReference type="InterPro" id="IPR029018">
    <property type="entry name" value="Hex-like_dom2"/>
</dbReference>